<keyword evidence="3" id="KW-1185">Reference proteome</keyword>
<dbReference type="EMBL" id="QXED01000001">
    <property type="protein sequence ID" value="RIV27147.1"/>
    <property type="molecule type" value="Genomic_DNA"/>
</dbReference>
<evidence type="ECO:0000313" key="3">
    <source>
        <dbReference type="Proteomes" id="UP000283523"/>
    </source>
</evidence>
<evidence type="ECO:0000313" key="2">
    <source>
        <dbReference type="EMBL" id="RIV27147.1"/>
    </source>
</evidence>
<proteinExistence type="predicted"/>
<dbReference type="PROSITE" id="PS51257">
    <property type="entry name" value="PROKAR_LIPOPROTEIN"/>
    <property type="match status" value="1"/>
</dbReference>
<organism evidence="2 3">
    <name type="scientific">Fibrisoma montanum</name>
    <dbReference type="NCBI Taxonomy" id="2305895"/>
    <lineage>
        <taxon>Bacteria</taxon>
        <taxon>Pseudomonadati</taxon>
        <taxon>Bacteroidota</taxon>
        <taxon>Cytophagia</taxon>
        <taxon>Cytophagales</taxon>
        <taxon>Spirosomataceae</taxon>
        <taxon>Fibrisoma</taxon>
    </lineage>
</organism>
<accession>A0A418MIA5</accession>
<feature type="chain" id="PRO_5019262569" description="DUF3828 domain-containing protein" evidence="1">
    <location>
        <begin position="31"/>
        <end position="204"/>
    </location>
</feature>
<reference evidence="2 3" key="1">
    <citation type="submission" date="2018-08" db="EMBL/GenBank/DDBJ databases">
        <title>Fibrisoma montanum sp. nov., isolated from Danxia mountain soil.</title>
        <authorList>
            <person name="Huang Y."/>
        </authorList>
    </citation>
    <scope>NUCLEOTIDE SEQUENCE [LARGE SCALE GENOMIC DNA]</scope>
    <source>
        <strain evidence="2 3">HYT19</strain>
    </source>
</reference>
<dbReference type="AlphaFoldDB" id="A0A418MIA5"/>
<feature type="signal peptide" evidence="1">
    <location>
        <begin position="1"/>
        <end position="30"/>
    </location>
</feature>
<keyword evidence="1" id="KW-0732">Signal</keyword>
<comment type="caution">
    <text evidence="2">The sequence shown here is derived from an EMBL/GenBank/DDBJ whole genome shotgun (WGS) entry which is preliminary data.</text>
</comment>
<gene>
    <name evidence="2" type="ORF">DYU11_02185</name>
</gene>
<dbReference type="Proteomes" id="UP000283523">
    <property type="component" value="Unassembled WGS sequence"/>
</dbReference>
<evidence type="ECO:0008006" key="4">
    <source>
        <dbReference type="Google" id="ProtNLM"/>
    </source>
</evidence>
<protein>
    <recommendedName>
        <fullName evidence="4">DUF3828 domain-containing protein</fullName>
    </recommendedName>
</protein>
<evidence type="ECO:0000256" key="1">
    <source>
        <dbReference type="SAM" id="SignalP"/>
    </source>
</evidence>
<name>A0A418MIA5_9BACT</name>
<sequence length="204" mass="23183">MRVMRIHSFWPLSMLAIVLACQPVTQSVEAIDETYDVYSAFLNSIDPAPEQSIVVTNTTVALAKDLHPQTPWSLVANRGHKCFYEKDPVACQKLNDPAWATLFEAVKQPSYADIGKLSDMFRVDFPIRLLSDTQISQLYQYEEGKERAPFIFRFSTPIYDAEAKKAAFLYAFNCGPNCGRRELVLLEKVDQQWVVVDVFTFGIS</sequence>